<dbReference type="Proteomes" id="UP001174936">
    <property type="component" value="Unassembled WGS sequence"/>
</dbReference>
<dbReference type="GO" id="GO:0030245">
    <property type="term" value="P:cellulose catabolic process"/>
    <property type="evidence" value="ECO:0007669"/>
    <property type="project" value="UniProtKB-KW"/>
</dbReference>
<evidence type="ECO:0000256" key="7">
    <source>
        <dbReference type="ARBA" id="ARBA00023002"/>
    </source>
</evidence>
<reference evidence="17" key="1">
    <citation type="submission" date="2023-06" db="EMBL/GenBank/DDBJ databases">
        <title>Genome-scale phylogeny and comparative genomics of the fungal order Sordariales.</title>
        <authorList>
            <consortium name="Lawrence Berkeley National Laboratory"/>
            <person name="Hensen N."/>
            <person name="Bonometti L."/>
            <person name="Westerberg I."/>
            <person name="Brannstrom I.O."/>
            <person name="Guillou S."/>
            <person name="Cros-Aarteil S."/>
            <person name="Calhoun S."/>
            <person name="Haridas S."/>
            <person name="Kuo A."/>
            <person name="Mondo S."/>
            <person name="Pangilinan J."/>
            <person name="Riley R."/>
            <person name="Labutti K."/>
            <person name="Andreopoulos B."/>
            <person name="Lipzen A."/>
            <person name="Chen C."/>
            <person name="Yanf M."/>
            <person name="Daum C."/>
            <person name="Ng V."/>
            <person name="Clum A."/>
            <person name="Steindorff A."/>
            <person name="Ohm R."/>
            <person name="Martin F."/>
            <person name="Silar P."/>
            <person name="Natvig D."/>
            <person name="Lalanne C."/>
            <person name="Gautier V."/>
            <person name="Ament-Velasquez S.L."/>
            <person name="Kruys A."/>
            <person name="Hutchinson M.I."/>
            <person name="Powell A.J."/>
            <person name="Barry K."/>
            <person name="Miller A.N."/>
            <person name="Grigoriev I.V."/>
            <person name="Debuchy R."/>
            <person name="Gladieux P."/>
            <person name="Thoren M.H."/>
            <person name="Johannesson H."/>
        </authorList>
    </citation>
    <scope>NUCLEOTIDE SEQUENCE</scope>
    <source>
        <strain evidence="17">SMH2532-1</strain>
    </source>
</reference>
<dbReference type="GO" id="GO:0004497">
    <property type="term" value="F:monooxygenase activity"/>
    <property type="evidence" value="ECO:0007669"/>
    <property type="project" value="UniProtKB-KW"/>
</dbReference>
<keyword evidence="11" id="KW-0119">Carbohydrate metabolism</keyword>
<feature type="domain" description="Auxiliary Activity family 9 catalytic" evidence="16">
    <location>
        <begin position="1"/>
        <end position="91"/>
    </location>
</feature>
<keyword evidence="18" id="KW-1185">Reference proteome</keyword>
<dbReference type="EMBL" id="JAULSV010000001">
    <property type="protein sequence ID" value="KAK0654764.1"/>
    <property type="molecule type" value="Genomic_DNA"/>
</dbReference>
<evidence type="ECO:0000256" key="5">
    <source>
        <dbReference type="ARBA" id="ARBA00022729"/>
    </source>
</evidence>
<dbReference type="Pfam" id="PF03443">
    <property type="entry name" value="AA9"/>
    <property type="match status" value="1"/>
</dbReference>
<dbReference type="GO" id="GO:0016787">
    <property type="term" value="F:hydrolase activity"/>
    <property type="evidence" value="ECO:0007669"/>
    <property type="project" value="UniProtKB-KW"/>
</dbReference>
<comment type="similarity">
    <text evidence="13">Belongs to the polysaccharide monooxygenase AA9 family.</text>
</comment>
<evidence type="ECO:0000256" key="2">
    <source>
        <dbReference type="ARBA" id="ARBA00004613"/>
    </source>
</evidence>
<keyword evidence="8" id="KW-0186">Copper</keyword>
<evidence type="ECO:0000256" key="4">
    <source>
        <dbReference type="ARBA" id="ARBA00022723"/>
    </source>
</evidence>
<organism evidence="17 18">
    <name type="scientific">Cercophora newfieldiana</name>
    <dbReference type="NCBI Taxonomy" id="92897"/>
    <lineage>
        <taxon>Eukaryota</taxon>
        <taxon>Fungi</taxon>
        <taxon>Dikarya</taxon>
        <taxon>Ascomycota</taxon>
        <taxon>Pezizomycotina</taxon>
        <taxon>Sordariomycetes</taxon>
        <taxon>Sordariomycetidae</taxon>
        <taxon>Sordariales</taxon>
        <taxon>Lasiosphaeriaceae</taxon>
        <taxon>Cercophora</taxon>
    </lineage>
</organism>
<comment type="subcellular location">
    <subcellularLocation>
        <location evidence="2">Secreted</location>
    </subcellularLocation>
</comment>
<evidence type="ECO:0000256" key="3">
    <source>
        <dbReference type="ARBA" id="ARBA00022525"/>
    </source>
</evidence>
<comment type="cofactor">
    <cofactor evidence="1">
        <name>Cu(2+)</name>
        <dbReference type="ChEBI" id="CHEBI:29036"/>
    </cofactor>
</comment>
<dbReference type="GO" id="GO:0046872">
    <property type="term" value="F:metal ion binding"/>
    <property type="evidence" value="ECO:0007669"/>
    <property type="project" value="UniProtKB-KW"/>
</dbReference>
<feature type="non-terminal residue" evidence="17">
    <location>
        <position position="1"/>
    </location>
</feature>
<evidence type="ECO:0000256" key="9">
    <source>
        <dbReference type="ARBA" id="ARBA00023033"/>
    </source>
</evidence>
<keyword evidence="17" id="KW-0378">Hydrolase</keyword>
<sequence length="107" mass="11521">WANEIIVNNGNRDDLQIPSDIKPGLYILRTELLSLHGNGQYSNPGLLGLPQFYTHCFNIEISGDGTAIPSGVKFPGGYPKDDPGVGFVLGKPAQYASYKVPGPPTYT</sequence>
<evidence type="ECO:0000256" key="14">
    <source>
        <dbReference type="ARBA" id="ARBA00045077"/>
    </source>
</evidence>
<evidence type="ECO:0000256" key="12">
    <source>
        <dbReference type="ARBA" id="ARBA00023326"/>
    </source>
</evidence>
<gene>
    <name evidence="17" type="ORF">B0T16DRAFT_306878</name>
</gene>
<keyword evidence="5" id="KW-0732">Signal</keyword>
<evidence type="ECO:0000256" key="1">
    <source>
        <dbReference type="ARBA" id="ARBA00001973"/>
    </source>
</evidence>
<evidence type="ECO:0000256" key="11">
    <source>
        <dbReference type="ARBA" id="ARBA00023277"/>
    </source>
</evidence>
<name>A0AA39YLG1_9PEZI</name>
<keyword evidence="6" id="KW-0136">Cellulose degradation</keyword>
<evidence type="ECO:0000256" key="6">
    <source>
        <dbReference type="ARBA" id="ARBA00023001"/>
    </source>
</evidence>
<feature type="non-terminal residue" evidence="17">
    <location>
        <position position="107"/>
    </location>
</feature>
<evidence type="ECO:0000256" key="13">
    <source>
        <dbReference type="ARBA" id="ARBA00044502"/>
    </source>
</evidence>
<dbReference type="InterPro" id="IPR005103">
    <property type="entry name" value="AA9_LPMO"/>
</dbReference>
<dbReference type="EC" id="1.14.99.56" evidence="15"/>
<dbReference type="Gene3D" id="2.70.50.70">
    <property type="match status" value="1"/>
</dbReference>
<dbReference type="InterPro" id="IPR049892">
    <property type="entry name" value="AA9"/>
</dbReference>
<keyword evidence="9" id="KW-0503">Monooxygenase</keyword>
<evidence type="ECO:0000313" key="18">
    <source>
        <dbReference type="Proteomes" id="UP001174936"/>
    </source>
</evidence>
<proteinExistence type="inferred from homology"/>
<dbReference type="PANTHER" id="PTHR33353:SF10">
    <property type="entry name" value="ENDO-BETA-1,4-GLUCANASE D"/>
    <property type="match status" value="1"/>
</dbReference>
<keyword evidence="4" id="KW-0479">Metal-binding</keyword>
<keyword evidence="3" id="KW-0964">Secreted</keyword>
<dbReference type="PANTHER" id="PTHR33353">
    <property type="entry name" value="PUTATIVE (AFU_ORTHOLOGUE AFUA_1G12560)-RELATED"/>
    <property type="match status" value="1"/>
</dbReference>
<evidence type="ECO:0000256" key="10">
    <source>
        <dbReference type="ARBA" id="ARBA00023157"/>
    </source>
</evidence>
<evidence type="ECO:0000313" key="17">
    <source>
        <dbReference type="EMBL" id="KAK0654764.1"/>
    </source>
</evidence>
<evidence type="ECO:0000256" key="15">
    <source>
        <dbReference type="ARBA" id="ARBA00047174"/>
    </source>
</evidence>
<comment type="caution">
    <text evidence="17">The sequence shown here is derived from an EMBL/GenBank/DDBJ whole genome shotgun (WGS) entry which is preliminary data.</text>
</comment>
<keyword evidence="12" id="KW-0624">Polysaccharide degradation</keyword>
<accession>A0AA39YLG1</accession>
<evidence type="ECO:0000256" key="8">
    <source>
        <dbReference type="ARBA" id="ARBA00023008"/>
    </source>
</evidence>
<dbReference type="AlphaFoldDB" id="A0AA39YLG1"/>
<evidence type="ECO:0000259" key="16">
    <source>
        <dbReference type="Pfam" id="PF03443"/>
    </source>
</evidence>
<keyword evidence="7" id="KW-0560">Oxidoreductase</keyword>
<comment type="catalytic activity">
    <reaction evidence="14">
        <text>[(1-&gt;4)-beta-D-glucosyl]n+m + reduced acceptor + O2 = 4-dehydro-beta-D-glucosyl-[(1-&gt;4)-beta-D-glucosyl]n-1 + [(1-&gt;4)-beta-D-glucosyl]m + acceptor + H2O.</text>
        <dbReference type="EC" id="1.14.99.56"/>
    </reaction>
</comment>
<dbReference type="GO" id="GO:0005576">
    <property type="term" value="C:extracellular region"/>
    <property type="evidence" value="ECO:0007669"/>
    <property type="project" value="UniProtKB-SubCell"/>
</dbReference>
<keyword evidence="10" id="KW-1015">Disulfide bond</keyword>
<protein>
    <recommendedName>
        <fullName evidence="15">lytic cellulose monooxygenase (C4-dehydrogenating)</fullName>
        <ecNumber evidence="15">1.14.99.56</ecNumber>
    </recommendedName>
</protein>